<dbReference type="Proteomes" id="UP000008227">
    <property type="component" value="Chromosome 1"/>
</dbReference>
<protein>
    <submittedName>
        <fullName evidence="1">Uncharacterized protein</fullName>
    </submittedName>
</protein>
<evidence type="ECO:0000313" key="1">
    <source>
        <dbReference type="Ensembl" id="ENSSSCP00000074772.1"/>
    </source>
</evidence>
<keyword evidence="2" id="KW-1185">Reference proteome</keyword>
<reference evidence="1" key="1">
    <citation type="journal article" date="2020" name="Gigascience">
        <title>An improved pig reference genome sequence to enable pig genetics and genomics research.</title>
        <authorList>
            <person name="Warr A."/>
            <person name="Affara N."/>
            <person name="Aken B."/>
            <person name="Beiki H."/>
            <person name="Bickhart D.M."/>
            <person name="Billis K."/>
            <person name="Chow W."/>
            <person name="Eory L."/>
            <person name="Finlayson H.A."/>
            <person name="Flicek P."/>
            <person name="Giron C.G."/>
            <person name="Griffin D.K."/>
            <person name="Hall R."/>
            <person name="Hannum G."/>
            <person name="Hourlier T."/>
            <person name="Howe K."/>
            <person name="Hume D.A."/>
            <person name="Izuogu O."/>
            <person name="Kim K."/>
            <person name="Koren S."/>
            <person name="Liu H."/>
            <person name="Manchanda N."/>
            <person name="Martin F.J."/>
            <person name="Nonneman D.J."/>
            <person name="O'Connor R.E."/>
            <person name="Phillippy A.M."/>
            <person name="Rohrer G.A."/>
            <person name="Rosen B.D."/>
            <person name="Rund L.A."/>
            <person name="Sargent C.A."/>
            <person name="Schook L.B."/>
            <person name="Schroeder S.G."/>
            <person name="Schwartz A.S."/>
            <person name="Skinner B.M."/>
            <person name="Talbot R."/>
            <person name="Tseng E."/>
            <person name="Tuggle C.K."/>
            <person name="Watson M."/>
            <person name="Smith T.P.L."/>
            <person name="Archibald A.L."/>
        </authorList>
    </citation>
    <scope>NUCLEOTIDE SEQUENCE [LARGE SCALE GENOMIC DNA]</scope>
    <source>
        <strain evidence="1">Duroc</strain>
    </source>
</reference>
<accession>A0A8W4F6K3</accession>
<evidence type="ECO:0000313" key="2">
    <source>
        <dbReference type="Proteomes" id="UP000008227"/>
    </source>
</evidence>
<reference evidence="1" key="3">
    <citation type="submission" date="2025-09" db="UniProtKB">
        <authorList>
            <consortium name="Ensembl"/>
        </authorList>
    </citation>
    <scope>IDENTIFICATION</scope>
</reference>
<proteinExistence type="predicted"/>
<dbReference type="Ensembl" id="ENSSSCT00000093038.1">
    <property type="protein sequence ID" value="ENSSSCP00000074772.1"/>
    <property type="gene ID" value="ENSSSCG00000054691.1"/>
</dbReference>
<sequence>CNIVAVTESDEMKQFKEFLETYNKCTETSVYDISGLSPSVDEALIAGAGLAGQLRV</sequence>
<name>A0A8W4F6K3_PIG</name>
<dbReference type="AlphaFoldDB" id="A0A8W4F6K3"/>
<organism evidence="1 2">
    <name type="scientific">Sus scrofa</name>
    <name type="common">Pig</name>
    <dbReference type="NCBI Taxonomy" id="9823"/>
    <lineage>
        <taxon>Eukaryota</taxon>
        <taxon>Metazoa</taxon>
        <taxon>Chordata</taxon>
        <taxon>Craniata</taxon>
        <taxon>Vertebrata</taxon>
        <taxon>Euteleostomi</taxon>
        <taxon>Mammalia</taxon>
        <taxon>Eutheria</taxon>
        <taxon>Laurasiatheria</taxon>
        <taxon>Artiodactyla</taxon>
        <taxon>Suina</taxon>
        <taxon>Suidae</taxon>
        <taxon>Sus</taxon>
    </lineage>
</organism>
<reference evidence="1" key="2">
    <citation type="submission" date="2025-08" db="UniProtKB">
        <authorList>
            <consortium name="Ensembl"/>
        </authorList>
    </citation>
    <scope>IDENTIFICATION</scope>
</reference>